<dbReference type="EMBL" id="JBHTMN010000014">
    <property type="protein sequence ID" value="MFD1384388.1"/>
    <property type="molecule type" value="Genomic_DNA"/>
</dbReference>
<comment type="caution">
    <text evidence="2">The sequence shown here is derived from an EMBL/GenBank/DDBJ whole genome shotgun (WGS) entry which is preliminary data.</text>
</comment>
<gene>
    <name evidence="2" type="ORF">ACFQ45_13495</name>
</gene>
<feature type="domain" description="Methyltransferase" evidence="1">
    <location>
        <begin position="116"/>
        <end position="222"/>
    </location>
</feature>
<reference evidence="3" key="1">
    <citation type="journal article" date="2019" name="Int. J. Syst. Evol. Microbiol.">
        <title>The Global Catalogue of Microorganisms (GCM) 10K type strain sequencing project: providing services to taxonomists for standard genome sequencing and annotation.</title>
        <authorList>
            <consortium name="The Broad Institute Genomics Platform"/>
            <consortium name="The Broad Institute Genome Sequencing Center for Infectious Disease"/>
            <person name="Wu L."/>
            <person name="Ma J."/>
        </authorList>
    </citation>
    <scope>NUCLEOTIDE SEQUENCE [LARGE SCALE GENOMIC DNA]</scope>
    <source>
        <strain evidence="3">JCM 30774</strain>
    </source>
</reference>
<keyword evidence="2" id="KW-0808">Transferase</keyword>
<dbReference type="PANTHER" id="PTHR13369:SF0">
    <property type="entry name" value="GLUTATHIONE S-TRANSFERASE C-TERMINAL DOMAIN-CONTAINING PROTEIN"/>
    <property type="match status" value="1"/>
</dbReference>
<accession>A0ABW4B4D3</accession>
<dbReference type="RefSeq" id="WP_377368555.1">
    <property type="nucleotide sequence ID" value="NZ_JBHTMN010000014.1"/>
</dbReference>
<dbReference type="PANTHER" id="PTHR13369">
    <property type="match status" value="1"/>
</dbReference>
<evidence type="ECO:0000313" key="2">
    <source>
        <dbReference type="EMBL" id="MFD1384388.1"/>
    </source>
</evidence>
<evidence type="ECO:0000259" key="1">
    <source>
        <dbReference type="Pfam" id="PF13679"/>
    </source>
</evidence>
<sequence>MTATLNDLFETLDNWLAEFKPLWDIESFAELDWPWRAHCPELCEWLTQQPNVPTPEAVQNALEEFWPEFRAEPNCDWLFSTDAQALPSPPSYFSQGIKGRKWDQITAFSRMAHPISPAVEWCAGKGHLGKVLAYQHQVQVHSLEWQQNLCDTGQKQAEDLSIDQTFTCTDVLKGEGAQPLSKANSAVALHACGDLHRVLIEQAIEAGLQSIQLSPCCYHLTKETLYTPLSKQGQNANVQLSRNNLKLAVKEVATAGAREQLLKQKELTYRLGFDGWQRKARGVDHYLNVPSCAKSLLNEGFEAFCDWAMTQKQLTHLKGKLSTAGFEQVGNERAKQVAKIEAITQYFRRPLELWLVLDRGLQLEEAGYQVRISEFCEASLTPRNLMISALRP</sequence>
<dbReference type="Pfam" id="PF13679">
    <property type="entry name" value="Methyltransf_32"/>
    <property type="match status" value="1"/>
</dbReference>
<protein>
    <submittedName>
        <fullName evidence="2">Methyltransferase</fullName>
    </submittedName>
</protein>
<keyword evidence="3" id="KW-1185">Reference proteome</keyword>
<proteinExistence type="predicted"/>
<dbReference type="Proteomes" id="UP001597059">
    <property type="component" value="Unassembled WGS sequence"/>
</dbReference>
<evidence type="ECO:0000313" key="3">
    <source>
        <dbReference type="Proteomes" id="UP001597059"/>
    </source>
</evidence>
<name>A0ABW4B4D3_9GAMM</name>
<keyword evidence="2" id="KW-0489">Methyltransferase</keyword>
<dbReference type="InterPro" id="IPR025714">
    <property type="entry name" value="Methyltranfer_dom"/>
</dbReference>
<dbReference type="GO" id="GO:0032259">
    <property type="term" value="P:methylation"/>
    <property type="evidence" value="ECO:0007669"/>
    <property type="project" value="UniProtKB-KW"/>
</dbReference>
<dbReference type="GO" id="GO:0008168">
    <property type="term" value="F:methyltransferase activity"/>
    <property type="evidence" value="ECO:0007669"/>
    <property type="project" value="UniProtKB-KW"/>
</dbReference>
<organism evidence="2 3">
    <name type="scientific">Rhodanobacter aciditrophus</name>
    <dbReference type="NCBI Taxonomy" id="1623218"/>
    <lineage>
        <taxon>Bacteria</taxon>
        <taxon>Pseudomonadati</taxon>
        <taxon>Pseudomonadota</taxon>
        <taxon>Gammaproteobacteria</taxon>
        <taxon>Lysobacterales</taxon>
        <taxon>Rhodanobacteraceae</taxon>
        <taxon>Rhodanobacter</taxon>
    </lineage>
</organism>